<protein>
    <submittedName>
        <fullName evidence="1">Exonuclease-like protein</fullName>
    </submittedName>
</protein>
<keyword evidence="1" id="KW-0269">Exonuclease</keyword>
<dbReference type="KEGG" id="vg:54973866"/>
<evidence type="ECO:0000313" key="1">
    <source>
        <dbReference type="EMBL" id="AHC94058.1"/>
    </source>
</evidence>
<keyword evidence="1" id="KW-0540">Nuclease</keyword>
<dbReference type="GO" id="GO:0004527">
    <property type="term" value="F:exonuclease activity"/>
    <property type="evidence" value="ECO:0007669"/>
    <property type="project" value="UniProtKB-KW"/>
</dbReference>
<dbReference type="InterPro" id="IPR029060">
    <property type="entry name" value="PIN-like_dom_sf"/>
</dbReference>
<name>A0A067YIY4_9CAUD</name>
<sequence>MTIGYYEGFDYGGGIAEKEEHFILWPETGTRTALVDADLLPYRIAFVIDPAQELAAKGLVKGGHYKCIEDTPQFESAFESLCQTLNKWIRDAGCDSAKLYATDSAKNFRLDLAYTTDYKGQRPEDKPPFFSELKTQMIFLLKAMLSDGNEADDELSIEAWRRYRLLEEQGVELGSEMHKELCDSVTISIDKDSTITPTWHYNPDTQKLIFVDPLGELNPKFSNKEVNHYEYVGTGEFWKRGAKAGQEKVKRVLVGKRPSTSITDLKGTGLKFFYAQIIMGDVADNYKGLKGKGMTFAYNLLDNCKTEKEMYYAVLGAYKEVYGTGKHWCPNFRGTQEYYDNYVLHHSAPPPDWDFWKGKGAYLTAYDRMLEQGRLAWMQTYPNEIWRSKSPIIYGNDKEFWHDRTA</sequence>
<dbReference type="GeneID" id="54973866"/>
<evidence type="ECO:0000313" key="2">
    <source>
        <dbReference type="Proteomes" id="UP000027482"/>
    </source>
</evidence>
<organism evidence="1 2">
    <name type="scientific">Vibrio phage AS51</name>
    <dbReference type="NCBI Taxonomy" id="1434127"/>
    <lineage>
        <taxon>Viruses</taxon>
        <taxon>Duplodnaviria</taxon>
        <taxon>Heunggongvirae</taxon>
        <taxon>Uroviricota</taxon>
        <taxon>Caudoviricetes</taxon>
        <taxon>Autographivirales</taxon>
        <taxon>Autosignataviridae</taxon>
        <taxon>Colwellvirinae</taxon>
        <taxon>Kaohsiungvirus</taxon>
        <taxon>Kaohsiungvirus AS51</taxon>
    </lineage>
</organism>
<keyword evidence="1" id="KW-0378">Hydrolase</keyword>
<reference evidence="1 2" key="1">
    <citation type="journal article" date="2014" name="BMC Genomics">
        <title>Genome sequences characterizing five mutations in RNA polymerase and major capsid of phages [greek small letter phi]A318 and [greek small letter phi]As51 of Vibrio alginolyticus with different burst efficiencies.</title>
        <authorList>
            <person name="Liu W."/>
            <person name="Lin Y.R."/>
            <person name="Lu M.W."/>
            <person name="Sung P.J."/>
            <person name="Wang W.H."/>
            <person name="Lin C.S."/>
        </authorList>
    </citation>
    <scope>NUCLEOTIDE SEQUENCE [LARGE SCALE GENOMIC DNA]</scope>
    <source>
        <strain evidence="1">AS51</strain>
    </source>
</reference>
<dbReference type="EMBL" id="KF800937">
    <property type="protein sequence ID" value="AHC94058.1"/>
    <property type="molecule type" value="Genomic_DNA"/>
</dbReference>
<accession>A0A067YIY4</accession>
<dbReference type="SUPFAM" id="SSF47807">
    <property type="entry name" value="5' to 3' exonuclease, C-terminal subdomain"/>
    <property type="match status" value="1"/>
</dbReference>
<proteinExistence type="predicted"/>
<dbReference type="RefSeq" id="YP_009783882.1">
    <property type="nucleotide sequence ID" value="NC_047737.1"/>
</dbReference>
<dbReference type="InterPro" id="IPR036279">
    <property type="entry name" value="5-3_exonuclease_C_sf"/>
</dbReference>
<dbReference type="SUPFAM" id="SSF88723">
    <property type="entry name" value="PIN domain-like"/>
    <property type="match status" value="1"/>
</dbReference>
<dbReference type="Proteomes" id="UP000027482">
    <property type="component" value="Segment"/>
</dbReference>